<evidence type="ECO:0000313" key="3">
    <source>
        <dbReference type="Proteomes" id="UP000198640"/>
    </source>
</evidence>
<evidence type="ECO:0000313" key="2">
    <source>
        <dbReference type="EMBL" id="SDX69757.1"/>
    </source>
</evidence>
<dbReference type="InterPro" id="IPR029057">
    <property type="entry name" value="PRTase-like"/>
</dbReference>
<dbReference type="OrthoDB" id="9793412at2"/>
<dbReference type="PANTHER" id="PTHR47505:SF1">
    <property type="entry name" value="DNA UTILIZATION PROTEIN YHGH"/>
    <property type="match status" value="1"/>
</dbReference>
<dbReference type="AlphaFoldDB" id="A0A1H3DTS9"/>
<proteinExistence type="inferred from homology"/>
<dbReference type="CDD" id="cd06223">
    <property type="entry name" value="PRTases_typeI"/>
    <property type="match status" value="1"/>
</dbReference>
<sequence>MSNFLSQILNKRLNLGQCFQHGQCLLCLAACDQALCDACIRSLPWLPREHCPACLLPMTPARLCGTCLAKPPVWTDAKAALQYAFPVDAMIQGLKYQTDLTLAPILADLLLAEVASAIRPDCVVPVPIHPARLRQRGFNQALEIGRHLCQKTGDKLLPAACTRTRETPSQTALSWKKRRKNVRHTFACALDFSGQHVAILDDVMTSGATLAEMASVIQHQGAARISIWVVARVLPRPFANAAQCMIGDQHPA</sequence>
<dbReference type="Gene3D" id="3.40.50.2020">
    <property type="match status" value="1"/>
</dbReference>
<name>A0A1H3DTS9_9PROT</name>
<organism evidence="2 3">
    <name type="scientific">Nitrosomonas halophila</name>
    <dbReference type="NCBI Taxonomy" id="44576"/>
    <lineage>
        <taxon>Bacteria</taxon>
        <taxon>Pseudomonadati</taxon>
        <taxon>Pseudomonadota</taxon>
        <taxon>Betaproteobacteria</taxon>
        <taxon>Nitrosomonadales</taxon>
        <taxon>Nitrosomonadaceae</taxon>
        <taxon>Nitrosomonas</taxon>
    </lineage>
</organism>
<evidence type="ECO:0000256" key="1">
    <source>
        <dbReference type="ARBA" id="ARBA00008007"/>
    </source>
</evidence>
<accession>A0A1H3DTS9</accession>
<dbReference type="SUPFAM" id="SSF53271">
    <property type="entry name" value="PRTase-like"/>
    <property type="match status" value="1"/>
</dbReference>
<protein>
    <submittedName>
        <fullName evidence="2">ComF family protein</fullName>
    </submittedName>
</protein>
<dbReference type="PANTHER" id="PTHR47505">
    <property type="entry name" value="DNA UTILIZATION PROTEIN YHGH"/>
    <property type="match status" value="1"/>
</dbReference>
<gene>
    <name evidence="2" type="ORF">SAMN05421881_100621</name>
</gene>
<dbReference type="InterPro" id="IPR000836">
    <property type="entry name" value="PRTase_dom"/>
</dbReference>
<comment type="similarity">
    <text evidence="1">Belongs to the ComF/GntX family.</text>
</comment>
<dbReference type="InterPro" id="IPR051910">
    <property type="entry name" value="ComF/GntX_DNA_util-trans"/>
</dbReference>
<dbReference type="STRING" id="44576.SAMN05421881_100621"/>
<dbReference type="Proteomes" id="UP000198640">
    <property type="component" value="Unassembled WGS sequence"/>
</dbReference>
<reference evidence="2 3" key="1">
    <citation type="submission" date="2016-10" db="EMBL/GenBank/DDBJ databases">
        <authorList>
            <person name="de Groot N.N."/>
        </authorList>
    </citation>
    <scope>NUCLEOTIDE SEQUENCE [LARGE SCALE GENOMIC DNA]</scope>
    <source>
        <strain evidence="2 3">Nm1</strain>
    </source>
</reference>
<keyword evidence="3" id="KW-1185">Reference proteome</keyword>
<dbReference type="EMBL" id="FNOY01000006">
    <property type="protein sequence ID" value="SDX69757.1"/>
    <property type="molecule type" value="Genomic_DNA"/>
</dbReference>